<feature type="transmembrane region" description="Helical" evidence="8">
    <location>
        <begin position="21"/>
        <end position="43"/>
    </location>
</feature>
<feature type="transmembrane region" description="Helical" evidence="8">
    <location>
        <begin position="86"/>
        <end position="106"/>
    </location>
</feature>
<comment type="caution">
    <text evidence="9">The sequence shown here is derived from an EMBL/GenBank/DDBJ whole genome shotgun (WGS) entry which is preliminary data.</text>
</comment>
<proteinExistence type="inferred from homology"/>
<keyword evidence="3" id="KW-1003">Cell membrane</keyword>
<sequence length="222" mass="25101">MSQHWYNEEGYSKLEEWLHSITHGIGAVLSLTGMVALLVMTSITAHVDAWKLVSFSIYGLSLILLYTASSLYHGVQHPRLKKLFKLFDHCAIFLLIAGTYTPFLLVNMRGPIGWTLFVIIWSLAIGGITLKLLWPERFRFIRVMIYLLMGWLIVFAYGDIVANISPLGMNLLVSGGVIYTVGVLFYLVRQIPFNHTIWHLFCIGGSVCHYFAMVYGVLPQLG</sequence>
<dbReference type="OrthoDB" id="9813689at2"/>
<dbReference type="PANTHER" id="PTHR20855:SF3">
    <property type="entry name" value="LD03007P"/>
    <property type="match status" value="1"/>
</dbReference>
<comment type="subcellular location">
    <subcellularLocation>
        <location evidence="1">Cell membrane</location>
        <topology evidence="1">Multi-pass membrane protein</topology>
    </subcellularLocation>
</comment>
<feature type="transmembrane region" description="Helical" evidence="8">
    <location>
        <begin position="112"/>
        <end position="133"/>
    </location>
</feature>
<evidence type="ECO:0000256" key="6">
    <source>
        <dbReference type="ARBA" id="ARBA00023136"/>
    </source>
</evidence>
<evidence type="ECO:0000256" key="3">
    <source>
        <dbReference type="ARBA" id="ARBA00022475"/>
    </source>
</evidence>
<accession>A0A1E2V9N3</accession>
<dbReference type="GO" id="GO:0005886">
    <property type="term" value="C:plasma membrane"/>
    <property type="evidence" value="ECO:0007669"/>
    <property type="project" value="UniProtKB-SubCell"/>
</dbReference>
<keyword evidence="7" id="KW-0862">Zinc</keyword>
<feature type="transmembrane region" description="Helical" evidence="8">
    <location>
        <begin position="145"/>
        <end position="165"/>
    </location>
</feature>
<feature type="transmembrane region" description="Helical" evidence="8">
    <location>
        <begin position="55"/>
        <end position="74"/>
    </location>
</feature>
<dbReference type="Proteomes" id="UP000094291">
    <property type="component" value="Unassembled WGS sequence"/>
</dbReference>
<evidence type="ECO:0000313" key="9">
    <source>
        <dbReference type="EMBL" id="ODC03729.1"/>
    </source>
</evidence>
<evidence type="ECO:0000256" key="1">
    <source>
        <dbReference type="ARBA" id="ARBA00004651"/>
    </source>
</evidence>
<dbReference type="EMBL" id="MDTQ01000001">
    <property type="protein sequence ID" value="ODC03729.1"/>
    <property type="molecule type" value="Genomic_DNA"/>
</dbReference>
<dbReference type="InterPro" id="IPR005744">
    <property type="entry name" value="Hy-lIII"/>
</dbReference>
<evidence type="ECO:0000313" key="10">
    <source>
        <dbReference type="Proteomes" id="UP000094291"/>
    </source>
</evidence>
<evidence type="ECO:0000256" key="5">
    <source>
        <dbReference type="ARBA" id="ARBA00022989"/>
    </source>
</evidence>
<feature type="transmembrane region" description="Helical" evidence="8">
    <location>
        <begin position="171"/>
        <end position="188"/>
    </location>
</feature>
<organism evidence="9 10">
    <name type="scientific">Terasakiispira papahanaumokuakeensis</name>
    <dbReference type="NCBI Taxonomy" id="197479"/>
    <lineage>
        <taxon>Bacteria</taxon>
        <taxon>Pseudomonadati</taxon>
        <taxon>Pseudomonadota</taxon>
        <taxon>Gammaproteobacteria</taxon>
        <taxon>Oceanospirillales</taxon>
        <taxon>Terasakiispira</taxon>
    </lineage>
</organism>
<name>A0A1E2V9N3_9GAMM</name>
<feature type="binding site" evidence="7">
    <location>
        <position position="199"/>
    </location>
    <ligand>
        <name>Zn(2+)</name>
        <dbReference type="ChEBI" id="CHEBI:29105"/>
    </ligand>
</feature>
<dbReference type="PANTHER" id="PTHR20855">
    <property type="entry name" value="ADIPOR/PROGESTIN RECEPTOR-RELATED"/>
    <property type="match status" value="1"/>
</dbReference>
<keyword evidence="4 8" id="KW-0812">Transmembrane</keyword>
<evidence type="ECO:0000256" key="2">
    <source>
        <dbReference type="ARBA" id="ARBA00008488"/>
    </source>
</evidence>
<comment type="similarity">
    <text evidence="2">Belongs to the UPF0073 (Hly-III) family.</text>
</comment>
<feature type="transmembrane region" description="Helical" evidence="8">
    <location>
        <begin position="200"/>
        <end position="218"/>
    </location>
</feature>
<reference evidence="9 10" key="1">
    <citation type="submission" date="2016-08" db="EMBL/GenBank/DDBJ databases">
        <authorList>
            <person name="Seilhamer J.J."/>
        </authorList>
    </citation>
    <scope>NUCLEOTIDE SEQUENCE [LARGE SCALE GENOMIC DNA]</scope>
    <source>
        <strain evidence="9 10">PH27A</strain>
    </source>
</reference>
<dbReference type="NCBIfam" id="TIGR01065">
    <property type="entry name" value="hlyIII"/>
    <property type="match status" value="1"/>
</dbReference>
<keyword evidence="6 8" id="KW-0472">Membrane</keyword>
<evidence type="ECO:0000256" key="8">
    <source>
        <dbReference type="SAM" id="Phobius"/>
    </source>
</evidence>
<dbReference type="STRING" id="197479.BFW38_09430"/>
<dbReference type="RefSeq" id="WP_068998194.1">
    <property type="nucleotide sequence ID" value="NZ_MDTQ01000001.1"/>
</dbReference>
<dbReference type="Pfam" id="PF03006">
    <property type="entry name" value="HlyIII"/>
    <property type="match status" value="1"/>
</dbReference>
<evidence type="ECO:0000256" key="7">
    <source>
        <dbReference type="PIRSR" id="PIRSR604254-1"/>
    </source>
</evidence>
<feature type="binding site" evidence="7">
    <location>
        <position position="73"/>
    </location>
    <ligand>
        <name>Zn(2+)</name>
        <dbReference type="ChEBI" id="CHEBI:29105"/>
    </ligand>
</feature>
<evidence type="ECO:0000256" key="4">
    <source>
        <dbReference type="ARBA" id="ARBA00022692"/>
    </source>
</evidence>
<keyword evidence="10" id="KW-1185">Reference proteome</keyword>
<dbReference type="InterPro" id="IPR004254">
    <property type="entry name" value="AdipoR/HlyIII-related"/>
</dbReference>
<dbReference type="GO" id="GO:0140911">
    <property type="term" value="F:pore-forming activity"/>
    <property type="evidence" value="ECO:0007669"/>
    <property type="project" value="InterPro"/>
</dbReference>
<keyword evidence="7" id="KW-0479">Metal-binding</keyword>
<dbReference type="AlphaFoldDB" id="A0A1E2V9N3"/>
<protein>
    <submittedName>
        <fullName evidence="9">Hemolysin III</fullName>
    </submittedName>
</protein>
<keyword evidence="5 8" id="KW-1133">Transmembrane helix</keyword>
<feature type="binding site" evidence="7">
    <location>
        <position position="195"/>
    </location>
    <ligand>
        <name>Zn(2+)</name>
        <dbReference type="ChEBI" id="CHEBI:29105"/>
    </ligand>
</feature>
<gene>
    <name evidence="9" type="ORF">BFW38_09430</name>
</gene>
<dbReference type="GO" id="GO:0046872">
    <property type="term" value="F:metal ion binding"/>
    <property type="evidence" value="ECO:0007669"/>
    <property type="project" value="UniProtKB-KW"/>
</dbReference>